<dbReference type="SUPFAM" id="SSF51197">
    <property type="entry name" value="Clavaminate synthase-like"/>
    <property type="match status" value="1"/>
</dbReference>
<evidence type="ECO:0000313" key="5">
    <source>
        <dbReference type="Proteomes" id="UP001165190"/>
    </source>
</evidence>
<feature type="domain" description="Isopenicillin N synthase-like Fe(2+) 2OG dioxygenase" evidence="3">
    <location>
        <begin position="45"/>
        <end position="102"/>
    </location>
</feature>
<dbReference type="GO" id="GO:0046872">
    <property type="term" value="F:metal ion binding"/>
    <property type="evidence" value="ECO:0007669"/>
    <property type="project" value="UniProtKB-KW"/>
</dbReference>
<dbReference type="EMBL" id="BSYR01000037">
    <property type="protein sequence ID" value="GMJ03443.1"/>
    <property type="molecule type" value="Genomic_DNA"/>
</dbReference>
<reference evidence="4" key="1">
    <citation type="submission" date="2023-05" db="EMBL/GenBank/DDBJ databases">
        <title>Genome and transcriptome analyses reveal genes involved in the formation of fine ridges on petal epidermal cells in Hibiscus trionum.</title>
        <authorList>
            <person name="Koshimizu S."/>
            <person name="Masuda S."/>
            <person name="Ishii T."/>
            <person name="Shirasu K."/>
            <person name="Hoshino A."/>
            <person name="Arita M."/>
        </authorList>
    </citation>
    <scope>NUCLEOTIDE SEQUENCE</scope>
    <source>
        <strain evidence="4">Hamamatsu line</strain>
    </source>
</reference>
<dbReference type="Gene3D" id="2.60.120.330">
    <property type="entry name" value="B-lactam Antibiotic, Isopenicillin N Synthase, Chain"/>
    <property type="match status" value="1"/>
</dbReference>
<dbReference type="AlphaFoldDB" id="A0A9W7MGL3"/>
<dbReference type="Proteomes" id="UP001165190">
    <property type="component" value="Unassembled WGS sequence"/>
</dbReference>
<gene>
    <name evidence="4" type="ORF">HRI_004013500</name>
</gene>
<dbReference type="OrthoDB" id="288590at2759"/>
<accession>A0A9W7MGL3</accession>
<keyword evidence="5" id="KW-1185">Reference proteome</keyword>
<sequence>MLREYGTSMMKLSKRIIQIILKSLGDGYEKKFFDSEFENCHGYMRISNYRPPDDVEENEVKRLEMYTDMSCITIVFQDELDGLQMRLKDGKWLDIHPCENSMN</sequence>
<dbReference type="InterPro" id="IPR044861">
    <property type="entry name" value="IPNS-like_FE2OG_OXY"/>
</dbReference>
<evidence type="ECO:0000259" key="3">
    <source>
        <dbReference type="Pfam" id="PF03171"/>
    </source>
</evidence>
<dbReference type="PANTHER" id="PTHR47991">
    <property type="entry name" value="OXOGLUTARATE/IRON-DEPENDENT DIOXYGENASE"/>
    <property type="match status" value="1"/>
</dbReference>
<keyword evidence="2" id="KW-0408">Iron</keyword>
<keyword evidence="1" id="KW-0479">Metal-binding</keyword>
<dbReference type="InterPro" id="IPR027443">
    <property type="entry name" value="IPNS-like_sf"/>
</dbReference>
<evidence type="ECO:0000256" key="1">
    <source>
        <dbReference type="ARBA" id="ARBA00022723"/>
    </source>
</evidence>
<evidence type="ECO:0000313" key="4">
    <source>
        <dbReference type="EMBL" id="GMJ03443.1"/>
    </source>
</evidence>
<dbReference type="Pfam" id="PF03171">
    <property type="entry name" value="2OG-FeII_Oxy"/>
    <property type="match status" value="1"/>
</dbReference>
<dbReference type="InterPro" id="IPR050295">
    <property type="entry name" value="Plant_2OG-oxidoreductases"/>
</dbReference>
<evidence type="ECO:0000256" key="2">
    <source>
        <dbReference type="ARBA" id="ARBA00023004"/>
    </source>
</evidence>
<comment type="caution">
    <text evidence="4">The sequence shown here is derived from an EMBL/GenBank/DDBJ whole genome shotgun (WGS) entry which is preliminary data.</text>
</comment>
<organism evidence="4 5">
    <name type="scientific">Hibiscus trionum</name>
    <name type="common">Flower of an hour</name>
    <dbReference type="NCBI Taxonomy" id="183268"/>
    <lineage>
        <taxon>Eukaryota</taxon>
        <taxon>Viridiplantae</taxon>
        <taxon>Streptophyta</taxon>
        <taxon>Embryophyta</taxon>
        <taxon>Tracheophyta</taxon>
        <taxon>Spermatophyta</taxon>
        <taxon>Magnoliopsida</taxon>
        <taxon>eudicotyledons</taxon>
        <taxon>Gunneridae</taxon>
        <taxon>Pentapetalae</taxon>
        <taxon>rosids</taxon>
        <taxon>malvids</taxon>
        <taxon>Malvales</taxon>
        <taxon>Malvaceae</taxon>
        <taxon>Malvoideae</taxon>
        <taxon>Hibiscus</taxon>
    </lineage>
</organism>
<name>A0A9W7MGL3_HIBTR</name>
<proteinExistence type="predicted"/>
<protein>
    <recommendedName>
        <fullName evidence="3">Isopenicillin N synthase-like Fe(2+) 2OG dioxygenase domain-containing protein</fullName>
    </recommendedName>
</protein>